<accession>A0AAD7EPP1</accession>
<protein>
    <submittedName>
        <fullName evidence="1">Uncharacterized protein</fullName>
    </submittedName>
</protein>
<evidence type="ECO:0000313" key="2">
    <source>
        <dbReference type="Proteomes" id="UP001218218"/>
    </source>
</evidence>
<dbReference type="AlphaFoldDB" id="A0AAD7EPP1"/>
<reference evidence="1" key="1">
    <citation type="submission" date="2023-03" db="EMBL/GenBank/DDBJ databases">
        <title>Massive genome expansion in bonnet fungi (Mycena s.s.) driven by repeated elements and novel gene families across ecological guilds.</title>
        <authorList>
            <consortium name="Lawrence Berkeley National Laboratory"/>
            <person name="Harder C.B."/>
            <person name="Miyauchi S."/>
            <person name="Viragh M."/>
            <person name="Kuo A."/>
            <person name="Thoen E."/>
            <person name="Andreopoulos B."/>
            <person name="Lu D."/>
            <person name="Skrede I."/>
            <person name="Drula E."/>
            <person name="Henrissat B."/>
            <person name="Morin E."/>
            <person name="Kohler A."/>
            <person name="Barry K."/>
            <person name="LaButti K."/>
            <person name="Morin E."/>
            <person name="Salamov A."/>
            <person name="Lipzen A."/>
            <person name="Mereny Z."/>
            <person name="Hegedus B."/>
            <person name="Baldrian P."/>
            <person name="Stursova M."/>
            <person name="Weitz H."/>
            <person name="Taylor A."/>
            <person name="Grigoriev I.V."/>
            <person name="Nagy L.G."/>
            <person name="Martin F."/>
            <person name="Kauserud H."/>
        </authorList>
    </citation>
    <scope>NUCLEOTIDE SEQUENCE</scope>
    <source>
        <strain evidence="1">CBHHK002</strain>
    </source>
</reference>
<comment type="caution">
    <text evidence="1">The sequence shown here is derived from an EMBL/GenBank/DDBJ whole genome shotgun (WGS) entry which is preliminary data.</text>
</comment>
<sequence>MPVGVNQSVDEHFTVPSSCLLQSIDLCTDSEGGGREGYAACIWEGIHERIIHRGGLLREITGSKILYSVLGPVRRRDQQPARVHRPGGHRRQAFSRLFHRQGLAGTAAGLAATQAIEAGIDEIKGLFERETSLDELD</sequence>
<proteinExistence type="predicted"/>
<dbReference type="EMBL" id="JARIHO010000024">
    <property type="protein sequence ID" value="KAJ7342886.1"/>
    <property type="molecule type" value="Genomic_DNA"/>
</dbReference>
<gene>
    <name evidence="1" type="ORF">DFH08DRAFT_811218</name>
</gene>
<dbReference type="Proteomes" id="UP001218218">
    <property type="component" value="Unassembled WGS sequence"/>
</dbReference>
<name>A0AAD7EPP1_9AGAR</name>
<organism evidence="1 2">
    <name type="scientific">Mycena albidolilacea</name>
    <dbReference type="NCBI Taxonomy" id="1033008"/>
    <lineage>
        <taxon>Eukaryota</taxon>
        <taxon>Fungi</taxon>
        <taxon>Dikarya</taxon>
        <taxon>Basidiomycota</taxon>
        <taxon>Agaricomycotina</taxon>
        <taxon>Agaricomycetes</taxon>
        <taxon>Agaricomycetidae</taxon>
        <taxon>Agaricales</taxon>
        <taxon>Marasmiineae</taxon>
        <taxon>Mycenaceae</taxon>
        <taxon>Mycena</taxon>
    </lineage>
</organism>
<keyword evidence="2" id="KW-1185">Reference proteome</keyword>
<evidence type="ECO:0000313" key="1">
    <source>
        <dbReference type="EMBL" id="KAJ7342886.1"/>
    </source>
</evidence>